<dbReference type="AlphaFoldDB" id="A0A345P4P0"/>
<dbReference type="InterPro" id="IPR002930">
    <property type="entry name" value="GCV_H"/>
</dbReference>
<accession>A0A345P4P0</accession>
<comment type="similarity">
    <text evidence="1 3">Belongs to the GcvH family.</text>
</comment>
<dbReference type="InterPro" id="IPR017453">
    <property type="entry name" value="GCV_H_sub"/>
</dbReference>
<dbReference type="GO" id="GO:0019464">
    <property type="term" value="P:glycine decarboxylation via glycine cleavage system"/>
    <property type="evidence" value="ECO:0007669"/>
    <property type="project" value="UniProtKB-UniRule"/>
</dbReference>
<evidence type="ECO:0000256" key="4">
    <source>
        <dbReference type="PIRSR" id="PIRSR617453-50"/>
    </source>
</evidence>
<dbReference type="InterPro" id="IPR033753">
    <property type="entry name" value="GCV_H/Fam206"/>
</dbReference>
<organism evidence="6 7">
    <name type="scientific">Aquirhabdus parva</name>
    <dbReference type="NCBI Taxonomy" id="2283318"/>
    <lineage>
        <taxon>Bacteria</taxon>
        <taxon>Pseudomonadati</taxon>
        <taxon>Pseudomonadota</taxon>
        <taxon>Gammaproteobacteria</taxon>
        <taxon>Moraxellales</taxon>
        <taxon>Moraxellaceae</taxon>
        <taxon>Aquirhabdus</taxon>
    </lineage>
</organism>
<dbReference type="Pfam" id="PF01597">
    <property type="entry name" value="GCV_H"/>
    <property type="match status" value="1"/>
</dbReference>
<evidence type="ECO:0000313" key="7">
    <source>
        <dbReference type="Proteomes" id="UP000253940"/>
    </source>
</evidence>
<evidence type="ECO:0000256" key="2">
    <source>
        <dbReference type="ARBA" id="ARBA00022823"/>
    </source>
</evidence>
<comment type="function">
    <text evidence="3">The glycine cleavage system catalyzes the degradation of glycine. The H protein shuttles the methylamine group of glycine from the P protein to the T protein.</text>
</comment>
<dbReference type="EMBL" id="CP031222">
    <property type="protein sequence ID" value="AXI02249.1"/>
    <property type="molecule type" value="Genomic_DNA"/>
</dbReference>
<dbReference type="NCBIfam" id="NF002270">
    <property type="entry name" value="PRK01202.1"/>
    <property type="match status" value="1"/>
</dbReference>
<dbReference type="PANTHER" id="PTHR11715">
    <property type="entry name" value="GLYCINE CLEAVAGE SYSTEM H PROTEIN"/>
    <property type="match status" value="1"/>
</dbReference>
<dbReference type="RefSeq" id="WP_114898359.1">
    <property type="nucleotide sequence ID" value="NZ_CP031222.1"/>
</dbReference>
<protein>
    <recommendedName>
        <fullName evidence="3">Glycine cleavage system H protein</fullName>
    </recommendedName>
</protein>
<keyword evidence="2 3" id="KW-0450">Lipoyl</keyword>
<dbReference type="OrthoDB" id="9796712at2"/>
<evidence type="ECO:0000259" key="5">
    <source>
        <dbReference type="PROSITE" id="PS50968"/>
    </source>
</evidence>
<gene>
    <name evidence="3 6" type="primary">gcvH</name>
    <name evidence="6" type="ORF">HYN46_04980</name>
</gene>
<proteinExistence type="inferred from homology"/>
<feature type="domain" description="Lipoyl-binding" evidence="5">
    <location>
        <begin position="22"/>
        <end position="104"/>
    </location>
</feature>
<dbReference type="InterPro" id="IPR011053">
    <property type="entry name" value="Single_hybrid_motif"/>
</dbReference>
<dbReference type="NCBIfam" id="TIGR00527">
    <property type="entry name" value="gcvH"/>
    <property type="match status" value="1"/>
</dbReference>
<evidence type="ECO:0000256" key="1">
    <source>
        <dbReference type="ARBA" id="ARBA00009249"/>
    </source>
</evidence>
<dbReference type="KEGG" id="mbah:HYN46_04980"/>
<keyword evidence="7" id="KW-1185">Reference proteome</keyword>
<dbReference type="GO" id="GO:0009249">
    <property type="term" value="P:protein lipoylation"/>
    <property type="evidence" value="ECO:0007669"/>
    <property type="project" value="TreeGrafter"/>
</dbReference>
<sequence length="125" mass="13726">MNHPSDLHYTKNHSWVRLEGDIIVTGITDYAQDQLGDLVYVEGPDVGKNMTAGDEAGFVESVKTASDIFAPIDGEVIAVNELLEEDPDLINTDPYGDGWIYKIKPVSVADLDELLDADDYEQVIG</sequence>
<dbReference type="Gene3D" id="2.40.50.100">
    <property type="match status" value="1"/>
</dbReference>
<dbReference type="PANTHER" id="PTHR11715:SF3">
    <property type="entry name" value="GLYCINE CLEAVAGE SYSTEM H PROTEIN-RELATED"/>
    <property type="match status" value="1"/>
</dbReference>
<dbReference type="HAMAP" id="MF_00272">
    <property type="entry name" value="GcvH"/>
    <property type="match status" value="1"/>
</dbReference>
<dbReference type="InterPro" id="IPR000089">
    <property type="entry name" value="Biotin_lipoyl"/>
</dbReference>
<comment type="subunit">
    <text evidence="3">The glycine cleavage system is composed of four proteins: P, T, L and H.</text>
</comment>
<dbReference type="PROSITE" id="PS50968">
    <property type="entry name" value="BIOTINYL_LIPOYL"/>
    <property type="match status" value="1"/>
</dbReference>
<dbReference type="GO" id="GO:0005829">
    <property type="term" value="C:cytosol"/>
    <property type="evidence" value="ECO:0007669"/>
    <property type="project" value="TreeGrafter"/>
</dbReference>
<evidence type="ECO:0000256" key="3">
    <source>
        <dbReference type="HAMAP-Rule" id="MF_00272"/>
    </source>
</evidence>
<dbReference type="CDD" id="cd06848">
    <property type="entry name" value="GCS_H"/>
    <property type="match status" value="1"/>
</dbReference>
<dbReference type="SUPFAM" id="SSF51230">
    <property type="entry name" value="Single hybrid motif"/>
    <property type="match status" value="1"/>
</dbReference>
<reference evidence="6 7" key="1">
    <citation type="submission" date="2018-07" db="EMBL/GenBank/DDBJ databases">
        <title>Genome sequencing of Moraxellaceae gen. HYN0046.</title>
        <authorList>
            <person name="Kim M."/>
            <person name="Yi H."/>
        </authorList>
    </citation>
    <scope>NUCLEOTIDE SEQUENCE [LARGE SCALE GENOMIC DNA]</scope>
    <source>
        <strain evidence="6 7">HYN0046</strain>
    </source>
</reference>
<dbReference type="Proteomes" id="UP000253940">
    <property type="component" value="Chromosome"/>
</dbReference>
<dbReference type="GO" id="GO:0005960">
    <property type="term" value="C:glycine cleavage complex"/>
    <property type="evidence" value="ECO:0007669"/>
    <property type="project" value="InterPro"/>
</dbReference>
<feature type="modified residue" description="N6-lipoyllysine" evidence="3 4">
    <location>
        <position position="63"/>
    </location>
</feature>
<name>A0A345P4P0_9GAMM</name>
<comment type="cofactor">
    <cofactor evidence="3">
        <name>(R)-lipoate</name>
        <dbReference type="ChEBI" id="CHEBI:83088"/>
    </cofactor>
    <text evidence="3">Binds 1 lipoyl cofactor covalently.</text>
</comment>
<evidence type="ECO:0000313" key="6">
    <source>
        <dbReference type="EMBL" id="AXI02249.1"/>
    </source>
</evidence>